<gene>
    <name evidence="1" type="ORF">MCOR_19248</name>
</gene>
<accession>A0A6J8BLF9</accession>
<keyword evidence="2" id="KW-1185">Reference proteome</keyword>
<sequence>MDIKDYSLYGLENTDVKRVIDTEPFTPQSKRNGRLLCSDCFKLLNAATFSSRKGQAFILKTSEGSYISSKSKLITPTKTPRKVKAAKPTPVKVHLENKNDNDEDDDDFEVVTFSAEITLPNIQLPQESDSKLNLWALAYMAKNRIPTVTLRDKTTIQA</sequence>
<dbReference type="EMBL" id="CACVKT020003400">
    <property type="protein sequence ID" value="CAC5383509.1"/>
    <property type="molecule type" value="Genomic_DNA"/>
</dbReference>
<proteinExistence type="predicted"/>
<organism evidence="1 2">
    <name type="scientific">Mytilus coruscus</name>
    <name type="common">Sea mussel</name>
    <dbReference type="NCBI Taxonomy" id="42192"/>
    <lineage>
        <taxon>Eukaryota</taxon>
        <taxon>Metazoa</taxon>
        <taxon>Spiralia</taxon>
        <taxon>Lophotrochozoa</taxon>
        <taxon>Mollusca</taxon>
        <taxon>Bivalvia</taxon>
        <taxon>Autobranchia</taxon>
        <taxon>Pteriomorphia</taxon>
        <taxon>Mytilida</taxon>
        <taxon>Mytiloidea</taxon>
        <taxon>Mytilidae</taxon>
        <taxon>Mytilinae</taxon>
        <taxon>Mytilus</taxon>
    </lineage>
</organism>
<dbReference type="AlphaFoldDB" id="A0A6J8BLF9"/>
<evidence type="ECO:0000313" key="2">
    <source>
        <dbReference type="Proteomes" id="UP000507470"/>
    </source>
</evidence>
<evidence type="ECO:0000313" key="1">
    <source>
        <dbReference type="EMBL" id="CAC5383509.1"/>
    </source>
</evidence>
<dbReference type="Proteomes" id="UP000507470">
    <property type="component" value="Unassembled WGS sequence"/>
</dbReference>
<protein>
    <submittedName>
        <fullName evidence="1">Uncharacterized protein</fullName>
    </submittedName>
</protein>
<name>A0A6J8BLF9_MYTCO</name>
<reference evidence="1 2" key="1">
    <citation type="submission" date="2020-06" db="EMBL/GenBank/DDBJ databases">
        <authorList>
            <person name="Li R."/>
            <person name="Bekaert M."/>
        </authorList>
    </citation>
    <scope>NUCLEOTIDE SEQUENCE [LARGE SCALE GENOMIC DNA]</scope>
    <source>
        <strain evidence="2">wild</strain>
    </source>
</reference>